<name>A0AA88HXN6_ARTSF</name>
<dbReference type="EMBL" id="JAVRJZ010000011">
    <property type="protein sequence ID" value="KAK2717033.1"/>
    <property type="molecule type" value="Genomic_DNA"/>
</dbReference>
<gene>
    <name evidence="5" type="ORF">QYM36_007245</name>
</gene>
<dbReference type="PANTHER" id="PTHR45622">
    <property type="entry name" value="UBIQUITIN-PROTEIN LIGASE E3A-RELATED"/>
    <property type="match status" value="1"/>
</dbReference>
<dbReference type="AlphaFoldDB" id="A0AA88HXN6"/>
<feature type="domain" description="HECT" evidence="4">
    <location>
        <begin position="1"/>
        <end position="90"/>
    </location>
</feature>
<dbReference type="PROSITE" id="PS50237">
    <property type="entry name" value="HECT"/>
    <property type="match status" value="1"/>
</dbReference>
<dbReference type="GO" id="GO:0005829">
    <property type="term" value="C:cytosol"/>
    <property type="evidence" value="ECO:0007669"/>
    <property type="project" value="TreeGrafter"/>
</dbReference>
<protein>
    <recommendedName>
        <fullName evidence="4">HECT domain-containing protein</fullName>
    </recommendedName>
</protein>
<keyword evidence="2 3" id="KW-0833">Ubl conjugation pathway</keyword>
<dbReference type="PANTHER" id="PTHR45622:SF60">
    <property type="entry name" value="UBIQUITIN-PROTEIN LIGASE E3A"/>
    <property type="match status" value="1"/>
</dbReference>
<evidence type="ECO:0000256" key="1">
    <source>
        <dbReference type="ARBA" id="ARBA00022737"/>
    </source>
</evidence>
<evidence type="ECO:0000313" key="6">
    <source>
        <dbReference type="Proteomes" id="UP001187531"/>
    </source>
</evidence>
<organism evidence="5 6">
    <name type="scientific">Artemia franciscana</name>
    <name type="common">Brine shrimp</name>
    <name type="synonym">Artemia sanfranciscana</name>
    <dbReference type="NCBI Taxonomy" id="6661"/>
    <lineage>
        <taxon>Eukaryota</taxon>
        <taxon>Metazoa</taxon>
        <taxon>Ecdysozoa</taxon>
        <taxon>Arthropoda</taxon>
        <taxon>Crustacea</taxon>
        <taxon>Branchiopoda</taxon>
        <taxon>Anostraca</taxon>
        <taxon>Artemiidae</taxon>
        <taxon>Artemia</taxon>
    </lineage>
</organism>
<dbReference type="Pfam" id="PF00632">
    <property type="entry name" value="HECT"/>
    <property type="match status" value="1"/>
</dbReference>
<dbReference type="Proteomes" id="UP001187531">
    <property type="component" value="Unassembled WGS sequence"/>
</dbReference>
<dbReference type="GO" id="GO:0009966">
    <property type="term" value="P:regulation of signal transduction"/>
    <property type="evidence" value="ECO:0007669"/>
    <property type="project" value="UniProtKB-ARBA"/>
</dbReference>
<comment type="caution">
    <text evidence="5">The sequence shown here is derived from an EMBL/GenBank/DDBJ whole genome shotgun (WGS) entry which is preliminary data.</text>
</comment>
<dbReference type="GO" id="GO:2000058">
    <property type="term" value="P:regulation of ubiquitin-dependent protein catabolic process"/>
    <property type="evidence" value="ECO:0007669"/>
    <property type="project" value="TreeGrafter"/>
</dbReference>
<dbReference type="InterPro" id="IPR035983">
    <property type="entry name" value="Hect_E3_ubiquitin_ligase"/>
</dbReference>
<dbReference type="SUPFAM" id="SSF56204">
    <property type="entry name" value="Hect, E3 ligase catalytic domain"/>
    <property type="match status" value="1"/>
</dbReference>
<evidence type="ECO:0000259" key="4">
    <source>
        <dbReference type="PROSITE" id="PS50237"/>
    </source>
</evidence>
<dbReference type="Gene3D" id="3.90.1750.10">
    <property type="entry name" value="Hect, E3 ligase catalytic domains"/>
    <property type="match status" value="1"/>
</dbReference>
<evidence type="ECO:0000256" key="3">
    <source>
        <dbReference type="PROSITE-ProRule" id="PRU00104"/>
    </source>
</evidence>
<reference evidence="5" key="1">
    <citation type="submission" date="2023-07" db="EMBL/GenBank/DDBJ databases">
        <title>Chromosome-level genome assembly of Artemia franciscana.</title>
        <authorList>
            <person name="Jo E."/>
        </authorList>
    </citation>
    <scope>NUCLEOTIDE SEQUENCE</scope>
    <source>
        <tissue evidence="5">Whole body</tissue>
    </source>
</reference>
<proteinExistence type="predicted"/>
<evidence type="ECO:0000256" key="2">
    <source>
        <dbReference type="ARBA" id="ARBA00022786"/>
    </source>
</evidence>
<accession>A0AA88HXN6</accession>
<dbReference type="InterPro" id="IPR000569">
    <property type="entry name" value="HECT_dom"/>
</dbReference>
<dbReference type="GO" id="GO:0061630">
    <property type="term" value="F:ubiquitin protein ligase activity"/>
    <property type="evidence" value="ECO:0007669"/>
    <property type="project" value="TreeGrafter"/>
</dbReference>
<keyword evidence="6" id="KW-1185">Reference proteome</keyword>
<sequence length="94" mass="10815">MDPVHNEISLAVIKELFNKDIGTFTWQSESQTYWFNPRTFENDTNFKLVGILLGLAVYNTVTLDVRFPPIMYLKLLGGKGKFDDLEHFDPVSNC</sequence>
<keyword evidence="1" id="KW-0677">Repeat</keyword>
<dbReference type="Gene3D" id="3.30.2160.10">
    <property type="entry name" value="Hect, E3 ligase catalytic domain"/>
    <property type="match status" value="1"/>
</dbReference>
<evidence type="ECO:0000313" key="5">
    <source>
        <dbReference type="EMBL" id="KAK2717033.1"/>
    </source>
</evidence>
<comment type="caution">
    <text evidence="3">Lacks conserved residue(s) required for the propagation of feature annotation.</text>
</comment>
<dbReference type="GO" id="GO:0000209">
    <property type="term" value="P:protein polyubiquitination"/>
    <property type="evidence" value="ECO:0007669"/>
    <property type="project" value="TreeGrafter"/>
</dbReference>
<dbReference type="InterPro" id="IPR051709">
    <property type="entry name" value="Ub-ligase/GTPase-reg"/>
</dbReference>